<evidence type="ECO:0000259" key="9">
    <source>
        <dbReference type="PROSITE" id="PS50109"/>
    </source>
</evidence>
<dbReference type="Gene3D" id="3.30.450.280">
    <property type="entry name" value="GAF domain"/>
    <property type="match status" value="1"/>
</dbReference>
<dbReference type="GO" id="GO:0005524">
    <property type="term" value="F:ATP binding"/>
    <property type="evidence" value="ECO:0007669"/>
    <property type="project" value="UniProtKB-KW"/>
</dbReference>
<keyword evidence="7" id="KW-0067">ATP-binding</keyword>
<proteinExistence type="predicted"/>
<dbReference type="Proteomes" id="UP000284841">
    <property type="component" value="Unassembled WGS sequence"/>
</dbReference>
<dbReference type="Pfam" id="PF12282">
    <property type="entry name" value="GAF_PdtaS"/>
    <property type="match status" value="1"/>
</dbReference>
<gene>
    <name evidence="10" type="ORF">DW099_15965</name>
</gene>
<evidence type="ECO:0000313" key="11">
    <source>
        <dbReference type="Proteomes" id="UP000284841"/>
    </source>
</evidence>
<evidence type="ECO:0000256" key="5">
    <source>
        <dbReference type="ARBA" id="ARBA00022741"/>
    </source>
</evidence>
<sequence>MKMTIEGNFLKEKRDKHIAFCEDIDSICRKHTILDESDIAFIHKTAEALVHTARKLGRDCFINCVRASGNDTVTVAGAYAPNSLYNYTTIGAIISDDDEPAVLRTFRYGLVSRDTHAMSYTTTEGNNIIQDCYPIKRNGKVIGVIVIERDMTKEDLETWKKVVYHEPDISSYPVLDNLVKLAECVNDGIIILNQNKSVIFRNDRAQKIYQGYGYIQDIYDKDYDDFSFHGPIHVGPGIENSENHTELRCAGNHFEIGEYCYFDREYYYVIVIKDVTQEKEKEENLIHKSVVVRETHHRVKNNLQTVYNLLDMQRRRLPEERMKLALSEAMNRIASIASAYELLSQEGAEIINILDLLKKITADFKRLVNSSSDIELHIEVKGDNVFVTMDDATDIALVVNELLQNTFKHAFNNRGFGRVGVTVLKRPLYSELIVSDDGEGFDCDKADRADEGFGRRIAENIVKQKLKGQILYLSDSTGTSVVFTFRCIENNTI</sequence>
<keyword evidence="3" id="KW-0597">Phosphoprotein</keyword>
<dbReference type="PANTHER" id="PTHR41523:SF8">
    <property type="entry name" value="ETHYLENE RESPONSE SENSOR PROTEIN"/>
    <property type="match status" value="1"/>
</dbReference>
<dbReference type="PROSITE" id="PS50109">
    <property type="entry name" value="HIS_KIN"/>
    <property type="match status" value="1"/>
</dbReference>
<dbReference type="InterPro" id="IPR022066">
    <property type="entry name" value="PdtaS_GAF"/>
</dbReference>
<name>A0A415DX40_9FIRM</name>
<dbReference type="PANTHER" id="PTHR41523">
    <property type="entry name" value="TWO-COMPONENT SYSTEM SENSOR PROTEIN"/>
    <property type="match status" value="1"/>
</dbReference>
<dbReference type="InterPro" id="IPR003594">
    <property type="entry name" value="HATPase_dom"/>
</dbReference>
<protein>
    <recommendedName>
        <fullName evidence="2">histidine kinase</fullName>
        <ecNumber evidence="2">2.7.13.3</ecNumber>
    </recommendedName>
</protein>
<keyword evidence="4" id="KW-0808">Transferase</keyword>
<dbReference type="InterPro" id="IPR038424">
    <property type="entry name" value="H_kinase_PdtaS_GAF_sf"/>
</dbReference>
<feature type="domain" description="Histidine kinase" evidence="9">
    <location>
        <begin position="294"/>
        <end position="489"/>
    </location>
</feature>
<dbReference type="Gene3D" id="3.30.565.10">
    <property type="entry name" value="Histidine kinase-like ATPase, C-terminal domain"/>
    <property type="match status" value="1"/>
</dbReference>
<dbReference type="SUPFAM" id="SSF55874">
    <property type="entry name" value="ATPase domain of HSP90 chaperone/DNA topoisomerase II/histidine kinase"/>
    <property type="match status" value="1"/>
</dbReference>
<dbReference type="InterPro" id="IPR005467">
    <property type="entry name" value="His_kinase_dom"/>
</dbReference>
<dbReference type="EMBL" id="QRMS01000005">
    <property type="protein sequence ID" value="RHJ85193.1"/>
    <property type="molecule type" value="Genomic_DNA"/>
</dbReference>
<accession>A0A415DX40</accession>
<dbReference type="Pfam" id="PF02518">
    <property type="entry name" value="HATPase_c"/>
    <property type="match status" value="1"/>
</dbReference>
<keyword evidence="6" id="KW-0418">Kinase</keyword>
<evidence type="ECO:0000256" key="6">
    <source>
        <dbReference type="ARBA" id="ARBA00022777"/>
    </source>
</evidence>
<evidence type="ECO:0000256" key="7">
    <source>
        <dbReference type="ARBA" id="ARBA00022840"/>
    </source>
</evidence>
<dbReference type="InterPro" id="IPR036890">
    <property type="entry name" value="HATPase_C_sf"/>
</dbReference>
<dbReference type="GO" id="GO:0000160">
    <property type="term" value="P:phosphorelay signal transduction system"/>
    <property type="evidence" value="ECO:0007669"/>
    <property type="project" value="UniProtKB-KW"/>
</dbReference>
<evidence type="ECO:0000256" key="4">
    <source>
        <dbReference type="ARBA" id="ARBA00022679"/>
    </source>
</evidence>
<dbReference type="AlphaFoldDB" id="A0A415DX40"/>
<comment type="catalytic activity">
    <reaction evidence="1">
        <text>ATP + protein L-histidine = ADP + protein N-phospho-L-histidine.</text>
        <dbReference type="EC" id="2.7.13.3"/>
    </reaction>
</comment>
<evidence type="ECO:0000256" key="2">
    <source>
        <dbReference type="ARBA" id="ARBA00012438"/>
    </source>
</evidence>
<evidence type="ECO:0000313" key="10">
    <source>
        <dbReference type="EMBL" id="RHJ85193.1"/>
    </source>
</evidence>
<keyword evidence="5" id="KW-0547">Nucleotide-binding</keyword>
<keyword evidence="8" id="KW-0902">Two-component regulatory system</keyword>
<dbReference type="EC" id="2.7.13.3" evidence="2"/>
<dbReference type="RefSeq" id="WP_067532608.1">
    <property type="nucleotide sequence ID" value="NZ_AP025568.1"/>
</dbReference>
<comment type="caution">
    <text evidence="10">The sequence shown here is derived from an EMBL/GenBank/DDBJ whole genome shotgun (WGS) entry which is preliminary data.</text>
</comment>
<dbReference type="InterPro" id="IPR011495">
    <property type="entry name" value="Sig_transdc_His_kin_sub2_dim/P"/>
</dbReference>
<evidence type="ECO:0000256" key="1">
    <source>
        <dbReference type="ARBA" id="ARBA00000085"/>
    </source>
</evidence>
<evidence type="ECO:0000256" key="8">
    <source>
        <dbReference type="ARBA" id="ARBA00023012"/>
    </source>
</evidence>
<dbReference type="STRING" id="1776384.GCA_900086585_00200"/>
<organism evidence="10 11">
    <name type="scientific">Emergencia timonensis</name>
    <dbReference type="NCBI Taxonomy" id="1776384"/>
    <lineage>
        <taxon>Bacteria</taxon>
        <taxon>Bacillati</taxon>
        <taxon>Bacillota</taxon>
        <taxon>Clostridia</taxon>
        <taxon>Peptostreptococcales</taxon>
        <taxon>Anaerovoracaceae</taxon>
        <taxon>Emergencia</taxon>
    </lineage>
</organism>
<dbReference type="Gene3D" id="3.30.450.20">
    <property type="entry name" value="PAS domain"/>
    <property type="match status" value="1"/>
</dbReference>
<evidence type="ECO:0000256" key="3">
    <source>
        <dbReference type="ARBA" id="ARBA00022553"/>
    </source>
</evidence>
<dbReference type="GO" id="GO:0004673">
    <property type="term" value="F:protein histidine kinase activity"/>
    <property type="evidence" value="ECO:0007669"/>
    <property type="project" value="UniProtKB-EC"/>
</dbReference>
<reference evidence="10 11" key="1">
    <citation type="submission" date="2018-08" db="EMBL/GenBank/DDBJ databases">
        <title>A genome reference for cultivated species of the human gut microbiota.</title>
        <authorList>
            <person name="Zou Y."/>
            <person name="Xue W."/>
            <person name="Luo G."/>
        </authorList>
    </citation>
    <scope>NUCLEOTIDE SEQUENCE [LARGE SCALE GENOMIC DNA]</scope>
    <source>
        <strain evidence="10 11">AM07-24</strain>
    </source>
</reference>
<keyword evidence="11" id="KW-1185">Reference proteome</keyword>
<dbReference type="OrthoDB" id="9767435at2"/>
<dbReference type="Pfam" id="PF07568">
    <property type="entry name" value="HisKA_2"/>
    <property type="match status" value="1"/>
</dbReference>